<dbReference type="VEuPathDB" id="CryptoDB:GNI_063580"/>
<evidence type="ECO:0000313" key="8">
    <source>
        <dbReference type="Proteomes" id="UP000019763"/>
    </source>
</evidence>
<keyword evidence="8" id="KW-1185">Reference proteome</keyword>
<dbReference type="InterPro" id="IPR029070">
    <property type="entry name" value="Chitinase_insertion_sf"/>
</dbReference>
<feature type="region of interest" description="Disordered" evidence="4">
    <location>
        <begin position="527"/>
        <end position="652"/>
    </location>
</feature>
<evidence type="ECO:0000256" key="2">
    <source>
        <dbReference type="ARBA" id="ARBA00023295"/>
    </source>
</evidence>
<dbReference type="SUPFAM" id="SSF54556">
    <property type="entry name" value="Chitinase insertion domain"/>
    <property type="match status" value="1"/>
</dbReference>
<protein>
    <submittedName>
        <fullName evidence="7">Glycoside hydrolase family 18 protein</fullName>
    </submittedName>
</protein>
<evidence type="ECO:0000256" key="4">
    <source>
        <dbReference type="SAM" id="MobiDB-lite"/>
    </source>
</evidence>
<dbReference type="GeneID" id="22912325"/>
<dbReference type="InterPro" id="IPR011583">
    <property type="entry name" value="Chitinase_II/V-like_cat"/>
</dbReference>
<dbReference type="RefSeq" id="XP_011130041.1">
    <property type="nucleotide sequence ID" value="XM_011131739.1"/>
</dbReference>
<dbReference type="EMBL" id="AFNH02000481">
    <property type="protein sequence ID" value="EZG68193.1"/>
    <property type="molecule type" value="Genomic_DNA"/>
</dbReference>
<dbReference type="OrthoDB" id="438253at2759"/>
<evidence type="ECO:0000313" key="7">
    <source>
        <dbReference type="EMBL" id="EZG68193.1"/>
    </source>
</evidence>
<dbReference type="Gene3D" id="3.20.20.80">
    <property type="entry name" value="Glycosidases"/>
    <property type="match status" value="1"/>
</dbReference>
<evidence type="ECO:0000256" key="1">
    <source>
        <dbReference type="ARBA" id="ARBA00022801"/>
    </source>
</evidence>
<dbReference type="Pfam" id="PF00704">
    <property type="entry name" value="Glyco_hydro_18"/>
    <property type="match status" value="1"/>
</dbReference>
<dbReference type="Gene3D" id="3.10.50.10">
    <property type="match status" value="1"/>
</dbReference>
<dbReference type="SMART" id="SM00636">
    <property type="entry name" value="Glyco_18"/>
    <property type="match status" value="1"/>
</dbReference>
<dbReference type="AlphaFoldDB" id="A0A023B817"/>
<reference evidence="7" key="1">
    <citation type="submission" date="2013-12" db="EMBL/GenBank/DDBJ databases">
        <authorList>
            <person name="Omoto C.K."/>
            <person name="Sibley D."/>
            <person name="Venepally P."/>
            <person name="Hadjithomas M."/>
            <person name="Karamycheva S."/>
            <person name="Brunk B."/>
            <person name="Roos D."/>
            <person name="Caler E."/>
            <person name="Lorenzi H."/>
        </authorList>
    </citation>
    <scope>NUCLEOTIDE SEQUENCE</scope>
</reference>
<dbReference type="SUPFAM" id="SSF51445">
    <property type="entry name" value="(Trans)glycosidases"/>
    <property type="match status" value="1"/>
</dbReference>
<dbReference type="OMA" id="RLDEGYH"/>
<dbReference type="InterPro" id="IPR001223">
    <property type="entry name" value="Glyco_hydro18_cat"/>
</dbReference>
<dbReference type="PANTHER" id="PTHR11177">
    <property type="entry name" value="CHITINASE"/>
    <property type="match status" value="1"/>
</dbReference>
<keyword evidence="1 3" id="KW-0378">Hydrolase</keyword>
<dbReference type="eggNOG" id="KOG2806">
    <property type="taxonomic scope" value="Eukaryota"/>
</dbReference>
<proteinExistence type="predicted"/>
<dbReference type="GO" id="GO:0008061">
    <property type="term" value="F:chitin binding"/>
    <property type="evidence" value="ECO:0007669"/>
    <property type="project" value="InterPro"/>
</dbReference>
<name>A0A023B817_GRENI</name>
<dbReference type="GO" id="GO:0006032">
    <property type="term" value="P:chitin catabolic process"/>
    <property type="evidence" value="ECO:0007669"/>
    <property type="project" value="TreeGrafter"/>
</dbReference>
<keyword evidence="2 3" id="KW-0326">Glycosidase</keyword>
<gene>
    <name evidence="7" type="ORF">GNI_063580</name>
</gene>
<keyword evidence="5" id="KW-0732">Signal</keyword>
<feature type="compositionally biased region" description="Low complexity" evidence="4">
    <location>
        <begin position="606"/>
        <end position="618"/>
    </location>
</feature>
<dbReference type="GO" id="GO:0004568">
    <property type="term" value="F:chitinase activity"/>
    <property type="evidence" value="ECO:0007669"/>
    <property type="project" value="TreeGrafter"/>
</dbReference>
<feature type="domain" description="GH18" evidence="6">
    <location>
        <begin position="59"/>
        <end position="466"/>
    </location>
</feature>
<dbReference type="PROSITE" id="PS51910">
    <property type="entry name" value="GH18_2"/>
    <property type="match status" value="1"/>
</dbReference>
<dbReference type="InterPro" id="IPR001579">
    <property type="entry name" value="Glyco_hydro_18_chit_AS"/>
</dbReference>
<evidence type="ECO:0000259" key="6">
    <source>
        <dbReference type="PROSITE" id="PS51910"/>
    </source>
</evidence>
<dbReference type="PANTHER" id="PTHR11177:SF317">
    <property type="entry name" value="CHITINASE 12-RELATED"/>
    <property type="match status" value="1"/>
</dbReference>
<comment type="caution">
    <text evidence="7">The sequence shown here is derived from an EMBL/GenBank/DDBJ whole genome shotgun (WGS) entry which is preliminary data.</text>
</comment>
<dbReference type="GO" id="GO:0005975">
    <property type="term" value="P:carbohydrate metabolic process"/>
    <property type="evidence" value="ECO:0007669"/>
    <property type="project" value="InterPro"/>
</dbReference>
<dbReference type="PROSITE" id="PS01095">
    <property type="entry name" value="GH18_1"/>
    <property type="match status" value="1"/>
</dbReference>
<dbReference type="Proteomes" id="UP000019763">
    <property type="component" value="Unassembled WGS sequence"/>
</dbReference>
<dbReference type="GO" id="GO:0005576">
    <property type="term" value="C:extracellular region"/>
    <property type="evidence" value="ECO:0007669"/>
    <property type="project" value="TreeGrafter"/>
</dbReference>
<dbReference type="InterPro" id="IPR050314">
    <property type="entry name" value="Glycosyl_Hydrlase_18"/>
</dbReference>
<feature type="signal peptide" evidence="5">
    <location>
        <begin position="1"/>
        <end position="15"/>
    </location>
</feature>
<sequence length="681" mass="73805">MQIVTKLLLPALALAGKELIFPLGELTDSPFDFGTSVLDDVKMCYKPGNTPPVQQPTMPMKGVYLESWNGDAALNGVAWNLITHAYISFGAATVRCGVKVTDDVKEFTKKALELAESNSGDKRPLVILAVGGWADTRHFSWCASNSKRRSKLVNALHDIVEELGIDGVDFDWEHPRLGGCLGPDKDDEEVTNCEGSKTNWMDYCEKPKNWAFHNKDDIVGYSQLLAETRLALGWKKHISFTVGIGGQLDGGWGELPDRFNFGDMCKYANFMQMMSYDYFGNWNDPGITGHQGALFCDQEDPAQINEWARGPWEPMTADGSFCDGGTSGQKNNGYYPSACPPNRVAIGLPAYGRGFCGVNSSTSGEYEPFTPCDVDSTETPVFANYWQIKEWESDAAYTTYFNKRTQTPFLYNKEKQYWISYANTEGLTNLTKYAMCRGMGGVFFWAASGDSAGELQIAAFKAVDDQMGTTGSYSECHAKVSGGIDETIDYQRTITASAAKNPSPTYTTDTLVASCCPNCDPKPADEPSDLVAGYNGFNQVNPATLPSDPGDDPDPGSLPDPWSPEDDTGRTDDDSDSDDDSQCGLPGSCDNTNTPDDSHTYDPDNPDNSTDPTSAPTDPTDKSDATDATDGTSAPTNNSNWVTFFPDTGSGNGNGSTQVKSIVTGLTVGAAVAIAYLVHRN</sequence>
<dbReference type="InterPro" id="IPR017853">
    <property type="entry name" value="GH"/>
</dbReference>
<accession>A0A023B817</accession>
<evidence type="ECO:0000256" key="5">
    <source>
        <dbReference type="SAM" id="SignalP"/>
    </source>
</evidence>
<feature type="compositionally biased region" description="Polar residues" evidence="4">
    <location>
        <begin position="629"/>
        <end position="642"/>
    </location>
</feature>
<organism evidence="7 8">
    <name type="scientific">Gregarina niphandrodes</name>
    <name type="common">Septate eugregarine</name>
    <dbReference type="NCBI Taxonomy" id="110365"/>
    <lineage>
        <taxon>Eukaryota</taxon>
        <taxon>Sar</taxon>
        <taxon>Alveolata</taxon>
        <taxon>Apicomplexa</taxon>
        <taxon>Conoidasida</taxon>
        <taxon>Gregarinasina</taxon>
        <taxon>Eugregarinorida</taxon>
        <taxon>Gregarinidae</taxon>
        <taxon>Gregarina</taxon>
    </lineage>
</organism>
<feature type="chain" id="PRO_5011955055" evidence="5">
    <location>
        <begin position="16"/>
        <end position="681"/>
    </location>
</feature>
<evidence type="ECO:0000256" key="3">
    <source>
        <dbReference type="RuleBase" id="RU000489"/>
    </source>
</evidence>